<dbReference type="PANTHER" id="PTHR42951">
    <property type="entry name" value="METALLO-BETA-LACTAMASE DOMAIN-CONTAINING"/>
    <property type="match status" value="1"/>
</dbReference>
<sequence length="266" mass="29265">MTLFSRLQQPSAPKAAAFEELRPGVFRHLLDVSPLPQLFELPVASWLLRAADQHSWILVDTGVGQAFQNSLKAALKTTLSSPQDKLKLILLTHGHNDHTQGLAWLLEAYPHAHVAFHKKEARFITGKGNQPVERCTTLQETQGDVSSALSAAIPDVSSWLPPDFLEYVLTPGHAPGHVAFVHKPTSSLLAGDVLVHAPPLFAMCQKKVVGLQHPPFFLSPQMSVVKESQRQLAARSDIETIFPSHDHAAGVNIRDLRAWIQRGYTA</sequence>
<dbReference type="Proteomes" id="UP001485043">
    <property type="component" value="Unassembled WGS sequence"/>
</dbReference>
<reference evidence="2 3" key="1">
    <citation type="journal article" date="2024" name="Nat. Commun.">
        <title>Phylogenomics reveals the evolutionary origins of lichenization in chlorophyte algae.</title>
        <authorList>
            <person name="Puginier C."/>
            <person name="Libourel C."/>
            <person name="Otte J."/>
            <person name="Skaloud P."/>
            <person name="Haon M."/>
            <person name="Grisel S."/>
            <person name="Petersen M."/>
            <person name="Berrin J.G."/>
            <person name="Delaux P.M."/>
            <person name="Dal Grande F."/>
            <person name="Keller J."/>
        </authorList>
    </citation>
    <scope>NUCLEOTIDE SEQUENCE [LARGE SCALE GENOMIC DNA]</scope>
    <source>
        <strain evidence="2 3">SAG 2523</strain>
    </source>
</reference>
<evidence type="ECO:0000259" key="1">
    <source>
        <dbReference type="SMART" id="SM00849"/>
    </source>
</evidence>
<keyword evidence="3" id="KW-1185">Reference proteome</keyword>
<gene>
    <name evidence="2" type="ORF">WJX84_012050</name>
</gene>
<dbReference type="Pfam" id="PF00753">
    <property type="entry name" value="Lactamase_B"/>
    <property type="match status" value="1"/>
</dbReference>
<accession>A0AAW1T8S9</accession>
<evidence type="ECO:0000313" key="2">
    <source>
        <dbReference type="EMBL" id="KAK9864869.1"/>
    </source>
</evidence>
<comment type="caution">
    <text evidence="2">The sequence shown here is derived from an EMBL/GenBank/DDBJ whole genome shotgun (WGS) entry which is preliminary data.</text>
</comment>
<dbReference type="PANTHER" id="PTHR42951:SF17">
    <property type="entry name" value="METALLO-BETA-LACTAMASE DOMAIN-CONTAINING PROTEIN"/>
    <property type="match status" value="1"/>
</dbReference>
<organism evidence="2 3">
    <name type="scientific">Apatococcus fuscideae</name>
    <dbReference type="NCBI Taxonomy" id="2026836"/>
    <lineage>
        <taxon>Eukaryota</taxon>
        <taxon>Viridiplantae</taxon>
        <taxon>Chlorophyta</taxon>
        <taxon>core chlorophytes</taxon>
        <taxon>Trebouxiophyceae</taxon>
        <taxon>Chlorellales</taxon>
        <taxon>Chlorellaceae</taxon>
        <taxon>Apatococcus</taxon>
    </lineage>
</organism>
<dbReference type="AlphaFoldDB" id="A0AAW1T8S9"/>
<dbReference type="InterPro" id="IPR036866">
    <property type="entry name" value="RibonucZ/Hydroxyglut_hydro"/>
</dbReference>
<feature type="domain" description="Metallo-beta-lactamase" evidence="1">
    <location>
        <begin position="42"/>
        <end position="245"/>
    </location>
</feature>
<evidence type="ECO:0000313" key="3">
    <source>
        <dbReference type="Proteomes" id="UP001485043"/>
    </source>
</evidence>
<dbReference type="InterPro" id="IPR050855">
    <property type="entry name" value="NDM-1-like"/>
</dbReference>
<dbReference type="SMART" id="SM00849">
    <property type="entry name" value="Lactamase_B"/>
    <property type="match status" value="1"/>
</dbReference>
<protein>
    <recommendedName>
        <fullName evidence="1">Metallo-beta-lactamase domain-containing protein</fullName>
    </recommendedName>
</protein>
<dbReference type="InterPro" id="IPR001279">
    <property type="entry name" value="Metallo-B-lactamas"/>
</dbReference>
<name>A0AAW1T8S9_9CHLO</name>
<proteinExistence type="predicted"/>
<dbReference type="Gene3D" id="3.60.15.10">
    <property type="entry name" value="Ribonuclease Z/Hydroxyacylglutathione hydrolase-like"/>
    <property type="match status" value="1"/>
</dbReference>
<dbReference type="EMBL" id="JALJOV010000308">
    <property type="protein sequence ID" value="KAK9864869.1"/>
    <property type="molecule type" value="Genomic_DNA"/>
</dbReference>
<dbReference type="SUPFAM" id="SSF56281">
    <property type="entry name" value="Metallo-hydrolase/oxidoreductase"/>
    <property type="match status" value="1"/>
</dbReference>